<dbReference type="Gene3D" id="3.40.50.300">
    <property type="entry name" value="P-loop containing nucleotide triphosphate hydrolases"/>
    <property type="match status" value="1"/>
</dbReference>
<dbReference type="CDD" id="cd00006">
    <property type="entry name" value="PTS_IIA_man"/>
    <property type="match status" value="1"/>
</dbReference>
<evidence type="ECO:0000256" key="1">
    <source>
        <dbReference type="ARBA" id="ARBA00022679"/>
    </source>
</evidence>
<organism evidence="8 9">
    <name type="scientific">Clostridium estertheticum subsp. estertheticum</name>
    <dbReference type="NCBI Taxonomy" id="1552"/>
    <lineage>
        <taxon>Bacteria</taxon>
        <taxon>Bacillati</taxon>
        <taxon>Bacillota</taxon>
        <taxon>Clostridia</taxon>
        <taxon>Eubacteriales</taxon>
        <taxon>Clostridiaceae</taxon>
        <taxon>Clostridium</taxon>
    </lineage>
</organism>
<dbReference type="STRING" id="1552.A7L45_06860"/>
<dbReference type="Proteomes" id="UP000182569">
    <property type="component" value="Chromosome"/>
</dbReference>
<dbReference type="OrthoDB" id="9765164at2"/>
<keyword evidence="9" id="KW-1185">Reference proteome</keyword>
<dbReference type="InterPro" id="IPR033887">
    <property type="entry name" value="PTS_IIA_man"/>
</dbReference>
<feature type="domain" description="PRD" evidence="7">
    <location>
        <begin position="470"/>
        <end position="575"/>
    </location>
</feature>
<dbReference type="InterPro" id="IPR003593">
    <property type="entry name" value="AAA+_ATPase"/>
</dbReference>
<dbReference type="GO" id="GO:0006355">
    <property type="term" value="P:regulation of DNA-templated transcription"/>
    <property type="evidence" value="ECO:0007669"/>
    <property type="project" value="InterPro"/>
</dbReference>
<reference evidence="9" key="1">
    <citation type="journal article" date="2016" name="Front. Microbiol.">
        <title>Complete Genome Sequence of Clostridium estertheticum DSM 8809, a Microbe Identified in Spoiled Vacuum Packed Beef.</title>
        <authorList>
            <person name="Yu Z."/>
            <person name="Gunn L."/>
            <person name="Brennan E."/>
            <person name="Reid R."/>
            <person name="Wall P.G."/>
            <person name="Gaora O.P."/>
            <person name="Hurley D."/>
            <person name="Bolton D."/>
            <person name="Fanning S."/>
        </authorList>
    </citation>
    <scope>NUCLEOTIDE SEQUENCE [LARGE SCALE GENOMIC DNA]</scope>
    <source>
        <strain evidence="9">DSM 8809</strain>
    </source>
</reference>
<keyword evidence="1" id="KW-0808">Transferase</keyword>
<dbReference type="SMART" id="SM00382">
    <property type="entry name" value="AAA"/>
    <property type="match status" value="1"/>
</dbReference>
<gene>
    <name evidence="8" type="ORF">A7L45_06860</name>
</gene>
<dbReference type="GO" id="GO:0009401">
    <property type="term" value="P:phosphoenolpyruvate-dependent sugar phosphotransferase system"/>
    <property type="evidence" value="ECO:0007669"/>
    <property type="project" value="InterPro"/>
</dbReference>
<dbReference type="KEGG" id="ceu:A7L45_06860"/>
<dbReference type="InterPro" id="IPR011608">
    <property type="entry name" value="PRD"/>
</dbReference>
<evidence type="ECO:0000259" key="6">
    <source>
        <dbReference type="PROSITE" id="PS51096"/>
    </source>
</evidence>
<dbReference type="Pfam" id="PF00158">
    <property type="entry name" value="Sigma54_activat"/>
    <property type="match status" value="1"/>
</dbReference>
<evidence type="ECO:0000313" key="8">
    <source>
        <dbReference type="EMBL" id="APC39809.1"/>
    </source>
</evidence>
<dbReference type="SUPFAM" id="SSF63520">
    <property type="entry name" value="PTS-regulatory domain, PRD"/>
    <property type="match status" value="2"/>
</dbReference>
<evidence type="ECO:0000256" key="4">
    <source>
        <dbReference type="ARBA" id="ARBA00022840"/>
    </source>
</evidence>
<evidence type="ECO:0000259" key="7">
    <source>
        <dbReference type="PROSITE" id="PS51372"/>
    </source>
</evidence>
<dbReference type="InterPro" id="IPR002078">
    <property type="entry name" value="Sigma_54_int"/>
</dbReference>
<dbReference type="InterPro" id="IPR025943">
    <property type="entry name" value="Sigma_54_int_dom_ATP-bd_2"/>
</dbReference>
<dbReference type="PROSITE" id="PS00676">
    <property type="entry name" value="SIGMA54_INTERACT_2"/>
    <property type="match status" value="1"/>
</dbReference>
<evidence type="ECO:0000256" key="2">
    <source>
        <dbReference type="ARBA" id="ARBA00022741"/>
    </source>
</evidence>
<dbReference type="EMBL" id="CP015756">
    <property type="protein sequence ID" value="APC39809.1"/>
    <property type="molecule type" value="Genomic_DNA"/>
</dbReference>
<keyword evidence="8" id="KW-0762">Sugar transport</keyword>
<dbReference type="PROSITE" id="PS50045">
    <property type="entry name" value="SIGMA54_INTERACT_4"/>
    <property type="match status" value="1"/>
</dbReference>
<evidence type="ECO:0000259" key="5">
    <source>
        <dbReference type="PROSITE" id="PS50045"/>
    </source>
</evidence>
<dbReference type="PROSITE" id="PS51372">
    <property type="entry name" value="PRD_2"/>
    <property type="match status" value="2"/>
</dbReference>
<evidence type="ECO:0000256" key="3">
    <source>
        <dbReference type="ARBA" id="ARBA00022777"/>
    </source>
</evidence>
<dbReference type="SUPFAM" id="SSF53062">
    <property type="entry name" value="PTS system fructose IIA component-like"/>
    <property type="match status" value="1"/>
</dbReference>
<dbReference type="RefSeq" id="WP_071612103.1">
    <property type="nucleotide sequence ID" value="NZ_CP015756.1"/>
</dbReference>
<feature type="domain" description="PTS EIIA type-4" evidence="6">
    <location>
        <begin position="576"/>
        <end position="708"/>
    </location>
</feature>
<dbReference type="PANTHER" id="PTHR32071">
    <property type="entry name" value="TRANSCRIPTIONAL REGULATORY PROTEIN"/>
    <property type="match status" value="1"/>
</dbReference>
<name>A0A1J0GEL3_9CLOT</name>
<feature type="domain" description="Sigma-54 factor interaction" evidence="5">
    <location>
        <begin position="112"/>
        <end position="346"/>
    </location>
</feature>
<dbReference type="InterPro" id="IPR036634">
    <property type="entry name" value="PRD_sf"/>
</dbReference>
<dbReference type="InterPro" id="IPR036662">
    <property type="entry name" value="PTS_EIIA_man-typ_sf"/>
</dbReference>
<proteinExistence type="predicted"/>
<dbReference type="GO" id="GO:0016301">
    <property type="term" value="F:kinase activity"/>
    <property type="evidence" value="ECO:0007669"/>
    <property type="project" value="UniProtKB-KW"/>
</dbReference>
<sequence>MKRSEKVYEYIAGKTEKFNRENLEEKIGFSATEISQSLDILRNNVSMELNELLRRDRIIKIKSRPVLYVDNACLERILNKKLPVGPLEVKNLNELFLKKNETSKEECPFDKLIGAKTSLKNQIEQAKAAILYPPNGLHTLIVGQTGVGKTLFANMMYKQAKYSKKLDEKSPFIVFNCADYYNNPQLLISHLFGHIKGAYTGADSEKAGIVEKADTGILFLDEIHRLPPEGQEMLFYFMDTGMFNRLGETERNRKSCVLIIGATTEDPNSSLLKTFVRRIPIIITIPNFDKRTASDKVDFIKFLLANEAHRVNKVIKIEDEAVKAIIGSTSYGNIGQMKSNIQLICAKGFLNSINNKDFIEIDFKSLPSDIKSGLFYLSGKRKEMEEISGYLDSKLIVTPEGHSVLIEKDPYDPPFNLYKIIEDKAAILKKGGADEEYINNFITTDINVHIKSFYNKVKSDEDGRSKILKIVDEDILEFSEEIMDMIEKKLDKTLTDRFLYALSLHLSSFLNRLSNHQNLKYKNIEGIIDDKRTEFNIAVDVKGMVEKKYNVVVPKIEVIYLTLLISSITEEQTNQHVAIIVAAHGSSTASSMVNVARQLLGEAVIEAIDMPLEVSPTKTLDEVIEKVREIDMGKGVLLLVDMGSLVNFESIIMEKTDIKVKTLDMVTTSLVLEAIRKATILDMNLDALYNSLKQFRGYSKIEEEEKGINKDDANKKRAIITICATGEGTAVKLKELVENIVRSTDEKEIEIFPISIKDIEKEIIKIKNNHTIIASVGIINPKIEATFISLEELISGNGENILMSIIQKKNFKIEKGHENTVVKDLCEDSLNQFLTYLNPSKIISLLYQFVNLLEENTKVSFNNATKIRIMVHVGCALERMVIKDGLKYKREKVKLNEHLIEIITEATKVFRDAINISLTEDEILFLVEMIE</sequence>
<dbReference type="CDD" id="cd00009">
    <property type="entry name" value="AAA"/>
    <property type="match status" value="1"/>
</dbReference>
<keyword evidence="8" id="KW-0813">Transport</keyword>
<accession>A0A1J0GEL3</accession>
<protein>
    <submittedName>
        <fullName evidence="8">PTS sugar transporter subunit IIA</fullName>
    </submittedName>
</protein>
<dbReference type="PANTHER" id="PTHR32071:SF90">
    <property type="entry name" value="TRANSCRIPTIONAL REGULATORY PROTEIN LEVR"/>
    <property type="match status" value="1"/>
</dbReference>
<dbReference type="AlphaFoldDB" id="A0A1J0GEL3"/>
<keyword evidence="2" id="KW-0547">Nucleotide-binding</keyword>
<evidence type="ECO:0000313" key="9">
    <source>
        <dbReference type="Proteomes" id="UP000182569"/>
    </source>
</evidence>
<dbReference type="Pfam" id="PF03610">
    <property type="entry name" value="EIIA-man"/>
    <property type="match status" value="1"/>
</dbReference>
<dbReference type="PROSITE" id="PS51096">
    <property type="entry name" value="PTS_EIIA_TYPE_4"/>
    <property type="match status" value="1"/>
</dbReference>
<dbReference type="GO" id="GO:0005524">
    <property type="term" value="F:ATP binding"/>
    <property type="evidence" value="ECO:0007669"/>
    <property type="project" value="UniProtKB-KW"/>
</dbReference>
<dbReference type="InterPro" id="IPR004701">
    <property type="entry name" value="PTS_EIIA_man-typ"/>
</dbReference>
<dbReference type="SUPFAM" id="SSF52540">
    <property type="entry name" value="P-loop containing nucleoside triphosphate hydrolases"/>
    <property type="match status" value="1"/>
</dbReference>
<feature type="domain" description="PRD" evidence="7">
    <location>
        <begin position="837"/>
        <end position="931"/>
    </location>
</feature>
<keyword evidence="3" id="KW-0418">Kinase</keyword>
<dbReference type="InterPro" id="IPR027417">
    <property type="entry name" value="P-loop_NTPase"/>
</dbReference>
<keyword evidence="4" id="KW-0067">ATP-binding</keyword>
<dbReference type="Gene3D" id="1.10.1790.10">
    <property type="entry name" value="PRD domain"/>
    <property type="match status" value="2"/>
</dbReference>
<dbReference type="Gene3D" id="3.40.50.510">
    <property type="entry name" value="Phosphotransferase system, mannose-type IIA component"/>
    <property type="match status" value="1"/>
</dbReference>
<dbReference type="GO" id="GO:0016020">
    <property type="term" value="C:membrane"/>
    <property type="evidence" value="ECO:0007669"/>
    <property type="project" value="InterPro"/>
</dbReference>
<dbReference type="Pfam" id="PF00874">
    <property type="entry name" value="PRD"/>
    <property type="match status" value="2"/>
</dbReference>